<dbReference type="CDD" id="cd04301">
    <property type="entry name" value="NAT_SF"/>
    <property type="match status" value="1"/>
</dbReference>
<name>A0ABU4FY68_9BACL</name>
<dbReference type="Pfam" id="PF00583">
    <property type="entry name" value="Acetyltransf_1"/>
    <property type="match status" value="1"/>
</dbReference>
<evidence type="ECO:0000256" key="2">
    <source>
        <dbReference type="ARBA" id="ARBA00023315"/>
    </source>
</evidence>
<comment type="caution">
    <text evidence="4">The sequence shown here is derived from an EMBL/GenBank/DDBJ whole genome shotgun (WGS) entry which is preliminary data.</text>
</comment>
<dbReference type="Proteomes" id="UP001280629">
    <property type="component" value="Unassembled WGS sequence"/>
</dbReference>
<dbReference type="RefSeq" id="WP_317935219.1">
    <property type="nucleotide sequence ID" value="NZ_JAUBDH010000003.1"/>
</dbReference>
<keyword evidence="5" id="KW-1185">Reference proteome</keyword>
<dbReference type="InterPro" id="IPR016181">
    <property type="entry name" value="Acyl_CoA_acyltransferase"/>
</dbReference>
<sequence>MRYSVEKVEDLNSLDIEALISESEEEGYRFLTRLAEDYKDGINTFSKPGEALYCVKDEQGKVIAIGGVNRFPVPGGDPETGRLQRFYVEADERRNGAGSLLLKEIVDHSRKAFHELTVKTESSKADAFYRHNGFEFDDSEAETTHRMEFSQ</sequence>
<dbReference type="Gene3D" id="3.40.630.30">
    <property type="match status" value="1"/>
</dbReference>
<keyword evidence="1" id="KW-0808">Transferase</keyword>
<dbReference type="InterPro" id="IPR000182">
    <property type="entry name" value="GNAT_dom"/>
</dbReference>
<dbReference type="SUPFAM" id="SSF55729">
    <property type="entry name" value="Acyl-CoA N-acyltransferases (Nat)"/>
    <property type="match status" value="1"/>
</dbReference>
<feature type="domain" description="N-acetyltransferase" evidence="3">
    <location>
        <begin position="6"/>
        <end position="151"/>
    </location>
</feature>
<gene>
    <name evidence="4" type="ORF">QT716_06345</name>
</gene>
<proteinExistence type="predicted"/>
<accession>A0ABU4FY68</accession>
<evidence type="ECO:0000259" key="3">
    <source>
        <dbReference type="PROSITE" id="PS51186"/>
    </source>
</evidence>
<keyword evidence="2" id="KW-0012">Acyltransferase</keyword>
<evidence type="ECO:0000313" key="5">
    <source>
        <dbReference type="Proteomes" id="UP001280629"/>
    </source>
</evidence>
<reference evidence="4 5" key="1">
    <citation type="submission" date="2023-06" db="EMBL/GenBank/DDBJ databases">
        <title>Sporosarcina sp. nov., isolated from Korean traditional fermented seafood 'Jeotgal'.</title>
        <authorList>
            <person name="Yang A.-I."/>
            <person name="Shin N.-R."/>
        </authorList>
    </citation>
    <scope>NUCLEOTIDE SEQUENCE [LARGE SCALE GENOMIC DNA]</scope>
    <source>
        <strain evidence="4 5">KCTC3840</strain>
    </source>
</reference>
<organism evidence="4 5">
    <name type="scientific">Sporosarcina aquimarina</name>
    <dbReference type="NCBI Taxonomy" id="114975"/>
    <lineage>
        <taxon>Bacteria</taxon>
        <taxon>Bacillati</taxon>
        <taxon>Bacillota</taxon>
        <taxon>Bacilli</taxon>
        <taxon>Bacillales</taxon>
        <taxon>Caryophanaceae</taxon>
        <taxon>Sporosarcina</taxon>
    </lineage>
</organism>
<dbReference type="InterPro" id="IPR050832">
    <property type="entry name" value="Bact_Acetyltransf"/>
</dbReference>
<evidence type="ECO:0000256" key="1">
    <source>
        <dbReference type="ARBA" id="ARBA00022679"/>
    </source>
</evidence>
<dbReference type="PANTHER" id="PTHR43877">
    <property type="entry name" value="AMINOALKYLPHOSPHONATE N-ACETYLTRANSFERASE-RELATED-RELATED"/>
    <property type="match status" value="1"/>
</dbReference>
<dbReference type="PROSITE" id="PS51186">
    <property type="entry name" value="GNAT"/>
    <property type="match status" value="1"/>
</dbReference>
<evidence type="ECO:0000313" key="4">
    <source>
        <dbReference type="EMBL" id="MDW0109674.1"/>
    </source>
</evidence>
<protein>
    <submittedName>
        <fullName evidence="4">GNAT family N-acetyltransferase</fullName>
    </submittedName>
</protein>
<dbReference type="EMBL" id="JAUBDH010000003">
    <property type="protein sequence ID" value="MDW0109674.1"/>
    <property type="molecule type" value="Genomic_DNA"/>
</dbReference>